<evidence type="ECO:0000259" key="13">
    <source>
        <dbReference type="Pfam" id="PF02872"/>
    </source>
</evidence>
<organism evidence="14 15">
    <name type="scientific">Bacillus cereus</name>
    <dbReference type="NCBI Taxonomy" id="1396"/>
    <lineage>
        <taxon>Bacteria</taxon>
        <taxon>Bacillati</taxon>
        <taxon>Bacillota</taxon>
        <taxon>Bacilli</taxon>
        <taxon>Bacillales</taxon>
        <taxon>Bacillaceae</taxon>
        <taxon>Bacillus</taxon>
        <taxon>Bacillus cereus group</taxon>
    </lineage>
</organism>
<comment type="subcellular location">
    <subcellularLocation>
        <location evidence="4">Cell envelope</location>
    </subcellularLocation>
</comment>
<sequence>MMLNQNQIVTLNILLTSDIHGTVYPIHYQNNSQAEIGLAKISTLIKKERFQNTNVLLIDNGDFIQGTPFTYHYATYEKNRKNPMSLLANHLSYDAAVIGNHEFNYGMDILNNAVATANFPYLSANILDKNRKEPYFGKPYMIQHVESNIKVAILGVTTHYIPNWEQPLHIQDLHFEDALETTKKWVSYIHEHEKPDLVVVAYHGGFERDLQTGEPTEVLTGENQGYAMCHEIEGIDILLTGHQHRELSQTLDNGVTILQTGCNGQSVGKITVTFKKMGQTWVKKESYSELLTVQGIEADPDVLSLVSDYEENTQKWLDQPIGIIKGDMQISDAMQTRLQDHPFIEFINKIQMDIANVSISCTSLFHNASPGFPEYVTMRDIVSNYIYPNTLKVIRVTGADIKDALELSATYFILNEDGNIIVNPAYIEPKPAHYNYDMWEGISYVLNISKPIGERVESLQHKGTPLHMDGEYDVVMNNYRASGGGNFFMFQNKPVVKDIPTDMSELIANYILKHKRIEATQNNNWKVIK</sequence>
<evidence type="ECO:0000256" key="6">
    <source>
        <dbReference type="ARBA" id="ARBA00022723"/>
    </source>
</evidence>
<evidence type="ECO:0000256" key="5">
    <source>
        <dbReference type="ARBA" id="ARBA00006654"/>
    </source>
</evidence>
<keyword evidence="9 11" id="KW-0378">Hydrolase</keyword>
<evidence type="ECO:0000256" key="2">
    <source>
        <dbReference type="ARBA" id="ARBA00001730"/>
    </source>
</evidence>
<name>A0A2C1LED1_BACCE</name>
<dbReference type="Pfam" id="PF00149">
    <property type="entry name" value="Metallophos"/>
    <property type="match status" value="1"/>
</dbReference>
<protein>
    <submittedName>
        <fullName evidence="14">Bifunctional metallophosphatase/5'-nucleotidase</fullName>
    </submittedName>
</protein>
<dbReference type="Proteomes" id="UP000225766">
    <property type="component" value="Unassembled WGS sequence"/>
</dbReference>
<reference evidence="14 15" key="1">
    <citation type="submission" date="2017-09" db="EMBL/GenBank/DDBJ databases">
        <title>Large-scale bioinformatics analysis of Bacillus genomes uncovers conserved roles of natural products in bacterial physiology.</title>
        <authorList>
            <consortium name="Agbiome Team Llc"/>
            <person name="Bleich R.M."/>
            <person name="Grubbs K.J."/>
            <person name="Santa Maria K.C."/>
            <person name="Allen S.E."/>
            <person name="Farag S."/>
            <person name="Shank E.A."/>
            <person name="Bowers A."/>
        </authorList>
    </citation>
    <scope>NUCLEOTIDE SEQUENCE [LARGE SCALE GENOMIC DNA]</scope>
    <source>
        <strain evidence="14 15">AFS040105</strain>
    </source>
</reference>
<evidence type="ECO:0000256" key="3">
    <source>
        <dbReference type="ARBA" id="ARBA00001968"/>
    </source>
</evidence>
<dbReference type="PROSITE" id="PS00786">
    <property type="entry name" value="5_NUCLEOTIDASE_2"/>
    <property type="match status" value="1"/>
</dbReference>
<dbReference type="GO" id="GO:0008663">
    <property type="term" value="F:2',3'-cyclic-nucleotide 2'-phosphodiesterase activity"/>
    <property type="evidence" value="ECO:0007669"/>
    <property type="project" value="UniProtKB-EC"/>
</dbReference>
<dbReference type="PANTHER" id="PTHR11575:SF6">
    <property type="entry name" value="2',3'-CYCLIC-NUCLEOTIDE 2'-PHOSPHODIESTERASE_3'-NUCLEOTIDASE"/>
    <property type="match status" value="1"/>
</dbReference>
<keyword evidence="8 11" id="KW-0547">Nucleotide-binding</keyword>
<evidence type="ECO:0000256" key="4">
    <source>
        <dbReference type="ARBA" id="ARBA00004196"/>
    </source>
</evidence>
<comment type="catalytic activity">
    <reaction evidence="2">
        <text>a nucleoside 2',3'-cyclic phosphate + H2O = a nucleoside 3'-phosphate + H(+)</text>
        <dbReference type="Rhea" id="RHEA:19621"/>
        <dbReference type="ChEBI" id="CHEBI:15377"/>
        <dbReference type="ChEBI" id="CHEBI:15378"/>
        <dbReference type="ChEBI" id="CHEBI:66949"/>
        <dbReference type="ChEBI" id="CHEBI:66954"/>
        <dbReference type="EC" id="3.1.4.16"/>
    </reaction>
</comment>
<dbReference type="CDD" id="cd07410">
    <property type="entry name" value="MPP_CpdB_N"/>
    <property type="match status" value="1"/>
</dbReference>
<dbReference type="InterPro" id="IPR004843">
    <property type="entry name" value="Calcineurin-like_PHP"/>
</dbReference>
<evidence type="ECO:0000313" key="15">
    <source>
        <dbReference type="Proteomes" id="UP000225766"/>
    </source>
</evidence>
<evidence type="ECO:0000256" key="8">
    <source>
        <dbReference type="ARBA" id="ARBA00022741"/>
    </source>
</evidence>
<accession>A0A2C1LED1</accession>
<evidence type="ECO:0000256" key="7">
    <source>
        <dbReference type="ARBA" id="ARBA00022729"/>
    </source>
</evidence>
<feature type="domain" description="Calcineurin-like phosphoesterase" evidence="12">
    <location>
        <begin position="12"/>
        <end position="245"/>
    </location>
</feature>
<dbReference type="GO" id="GO:0008254">
    <property type="term" value="F:3'-nucleotidase activity"/>
    <property type="evidence" value="ECO:0007669"/>
    <property type="project" value="UniProtKB-EC"/>
</dbReference>
<dbReference type="InterPro" id="IPR029052">
    <property type="entry name" value="Metallo-depent_PP-like"/>
</dbReference>
<comment type="caution">
    <text evidence="14">The sequence shown here is derived from an EMBL/GenBank/DDBJ whole genome shotgun (WGS) entry which is preliminary data.</text>
</comment>
<keyword evidence="10" id="KW-0511">Multifunctional enzyme</keyword>
<dbReference type="Gene3D" id="3.60.21.10">
    <property type="match status" value="1"/>
</dbReference>
<dbReference type="GO" id="GO:0009166">
    <property type="term" value="P:nucleotide catabolic process"/>
    <property type="evidence" value="ECO:0007669"/>
    <property type="project" value="InterPro"/>
</dbReference>
<proteinExistence type="inferred from homology"/>
<dbReference type="InterPro" id="IPR041827">
    <property type="entry name" value="CpdB_N"/>
</dbReference>
<dbReference type="InterPro" id="IPR036907">
    <property type="entry name" value="5'-Nucleotdase_C_sf"/>
</dbReference>
<keyword evidence="7" id="KW-0732">Signal</keyword>
<dbReference type="AlphaFoldDB" id="A0A2C1LED1"/>
<comment type="similarity">
    <text evidence="5 11">Belongs to the 5'-nucleotidase family.</text>
</comment>
<evidence type="ECO:0000313" key="14">
    <source>
        <dbReference type="EMBL" id="PGT96278.1"/>
    </source>
</evidence>
<gene>
    <name evidence="14" type="ORF">COD19_28330</name>
</gene>
<dbReference type="PANTHER" id="PTHR11575">
    <property type="entry name" value="5'-NUCLEOTIDASE-RELATED"/>
    <property type="match status" value="1"/>
</dbReference>
<comment type="catalytic activity">
    <reaction evidence="1">
        <text>a ribonucleoside 3'-phosphate + H2O = a ribonucleoside + phosphate</text>
        <dbReference type="Rhea" id="RHEA:10144"/>
        <dbReference type="ChEBI" id="CHEBI:13197"/>
        <dbReference type="ChEBI" id="CHEBI:15377"/>
        <dbReference type="ChEBI" id="CHEBI:18254"/>
        <dbReference type="ChEBI" id="CHEBI:43474"/>
        <dbReference type="EC" id="3.1.3.6"/>
    </reaction>
</comment>
<keyword evidence="6" id="KW-0479">Metal-binding</keyword>
<dbReference type="RefSeq" id="WP_098883118.1">
    <property type="nucleotide sequence ID" value="NZ_JARXKI010000015.1"/>
</dbReference>
<dbReference type="Gene3D" id="3.90.780.10">
    <property type="entry name" value="5'-Nucleotidase, C-terminal domain"/>
    <property type="match status" value="1"/>
</dbReference>
<dbReference type="FunFam" id="3.90.780.10:FF:000010">
    <property type="entry name" value="2',3'-cyclic-nucleotide 2'-phosphodiesterase / 3'-nucleotidase"/>
    <property type="match status" value="1"/>
</dbReference>
<dbReference type="GO" id="GO:0000166">
    <property type="term" value="F:nucleotide binding"/>
    <property type="evidence" value="ECO:0007669"/>
    <property type="project" value="UniProtKB-KW"/>
</dbReference>
<dbReference type="Pfam" id="PF02872">
    <property type="entry name" value="5_nucleotid_C"/>
    <property type="match status" value="1"/>
</dbReference>
<evidence type="ECO:0000256" key="10">
    <source>
        <dbReference type="ARBA" id="ARBA00023268"/>
    </source>
</evidence>
<dbReference type="GO" id="GO:0046872">
    <property type="term" value="F:metal ion binding"/>
    <property type="evidence" value="ECO:0007669"/>
    <property type="project" value="UniProtKB-KW"/>
</dbReference>
<evidence type="ECO:0000259" key="12">
    <source>
        <dbReference type="Pfam" id="PF00149"/>
    </source>
</evidence>
<comment type="cofactor">
    <cofactor evidence="3">
        <name>a divalent metal cation</name>
        <dbReference type="ChEBI" id="CHEBI:60240"/>
    </cofactor>
</comment>
<dbReference type="PRINTS" id="PR01607">
    <property type="entry name" value="APYRASEFAMLY"/>
</dbReference>
<dbReference type="EMBL" id="NUMG01000060">
    <property type="protein sequence ID" value="PGT96278.1"/>
    <property type="molecule type" value="Genomic_DNA"/>
</dbReference>
<feature type="domain" description="5'-Nucleotidase C-terminal" evidence="13">
    <location>
        <begin position="334"/>
        <end position="491"/>
    </location>
</feature>
<dbReference type="InterPro" id="IPR008334">
    <property type="entry name" value="5'-Nucleotdase_C"/>
</dbReference>
<dbReference type="InterPro" id="IPR006146">
    <property type="entry name" value="5'-Nucleotdase_CS"/>
</dbReference>
<dbReference type="SUPFAM" id="SSF55816">
    <property type="entry name" value="5'-nucleotidase (syn. UDP-sugar hydrolase), C-terminal domain"/>
    <property type="match status" value="1"/>
</dbReference>
<dbReference type="SUPFAM" id="SSF56300">
    <property type="entry name" value="Metallo-dependent phosphatases"/>
    <property type="match status" value="1"/>
</dbReference>
<evidence type="ECO:0000256" key="11">
    <source>
        <dbReference type="RuleBase" id="RU362119"/>
    </source>
</evidence>
<evidence type="ECO:0000256" key="1">
    <source>
        <dbReference type="ARBA" id="ARBA00000527"/>
    </source>
</evidence>
<dbReference type="InterPro" id="IPR006179">
    <property type="entry name" value="5_nucleotidase/apyrase"/>
</dbReference>
<evidence type="ECO:0000256" key="9">
    <source>
        <dbReference type="ARBA" id="ARBA00022801"/>
    </source>
</evidence>
<dbReference type="GO" id="GO:0030288">
    <property type="term" value="C:outer membrane-bounded periplasmic space"/>
    <property type="evidence" value="ECO:0007669"/>
    <property type="project" value="TreeGrafter"/>
</dbReference>